<comment type="cofactor">
    <cofactor evidence="11 13">
        <name>Zn(2+)</name>
        <dbReference type="ChEBI" id="CHEBI:29105"/>
    </cofactor>
    <text evidence="11 13">Binds 1 zinc ion per subunit.</text>
</comment>
<accession>A0A218WW51</accession>
<feature type="binding site" evidence="11">
    <location>
        <position position="306"/>
    </location>
    <ligand>
        <name>Zn(2+)</name>
        <dbReference type="ChEBI" id="CHEBI:29105"/>
        <note>catalytic</note>
    </ligand>
</feature>
<feature type="domain" description="Aminopeptidase N-like N-terminal" evidence="16">
    <location>
        <begin position="16"/>
        <end position="199"/>
    </location>
</feature>
<dbReference type="SUPFAM" id="SSF63737">
    <property type="entry name" value="Leukotriene A4 hydrolase N-terminal domain"/>
    <property type="match status" value="1"/>
</dbReference>
<dbReference type="Proteomes" id="UP000197138">
    <property type="component" value="Unassembled WGS sequence"/>
</dbReference>
<evidence type="ECO:0000256" key="4">
    <source>
        <dbReference type="ARBA" id="ARBA00022670"/>
    </source>
</evidence>
<dbReference type="STRING" id="22663.A0A218WW51"/>
<evidence type="ECO:0000259" key="14">
    <source>
        <dbReference type="Pfam" id="PF01433"/>
    </source>
</evidence>
<reference evidence="18 20" key="3">
    <citation type="submission" date="2017-11" db="EMBL/GenBank/DDBJ databases">
        <title>De-novo sequencing of pomegranate (Punica granatum L.) genome.</title>
        <authorList>
            <person name="Akparov Z."/>
            <person name="Amiraslanov A."/>
            <person name="Hajiyeva S."/>
            <person name="Abbasov M."/>
            <person name="Kaur K."/>
            <person name="Hamwieh A."/>
            <person name="Solovyev V."/>
            <person name="Salamov A."/>
            <person name="Braich B."/>
            <person name="Kosarev P."/>
            <person name="Mahmoud A."/>
            <person name="Hajiyev E."/>
            <person name="Babayeva S."/>
            <person name="Izzatullayeva V."/>
            <person name="Mammadov A."/>
            <person name="Mammadov A."/>
            <person name="Sharifova S."/>
            <person name="Ojaghi J."/>
            <person name="Eynullazada K."/>
            <person name="Bayramov B."/>
            <person name="Abdulazimova A."/>
            <person name="Shahmuradov I."/>
        </authorList>
    </citation>
    <scope>NUCLEOTIDE SEQUENCE [LARGE SCALE GENOMIC DNA]</scope>
    <source>
        <strain evidence="18">AG2017</strain>
        <strain evidence="20">cv. AG2017</strain>
        <tissue evidence="18">Leaf</tissue>
    </source>
</reference>
<feature type="binding site" evidence="11">
    <location>
        <position position="310"/>
    </location>
    <ligand>
        <name>Zn(2+)</name>
        <dbReference type="ChEBI" id="CHEBI:29105"/>
        <note>catalytic</note>
    </ligand>
</feature>
<evidence type="ECO:0000313" key="19">
    <source>
        <dbReference type="Proteomes" id="UP000197138"/>
    </source>
</evidence>
<dbReference type="Proteomes" id="UP000233551">
    <property type="component" value="Unassembled WGS sequence"/>
</dbReference>
<feature type="active site" description="Proton acceptor" evidence="10">
    <location>
        <position position="307"/>
    </location>
</feature>
<name>A0A218WW51_PUNGR</name>
<evidence type="ECO:0000256" key="13">
    <source>
        <dbReference type="RuleBase" id="RU364040"/>
    </source>
</evidence>
<evidence type="ECO:0000313" key="20">
    <source>
        <dbReference type="Proteomes" id="UP000233551"/>
    </source>
</evidence>
<keyword evidence="5 11" id="KW-0479">Metal-binding</keyword>
<dbReference type="InterPro" id="IPR024571">
    <property type="entry name" value="ERAP1-like_C_dom"/>
</dbReference>
<keyword evidence="8" id="KW-0256">Endoplasmic reticulum</keyword>
<keyword evidence="7 11" id="KW-0862">Zinc</keyword>
<dbReference type="Gene3D" id="2.60.40.1910">
    <property type="match status" value="1"/>
</dbReference>
<evidence type="ECO:0000259" key="16">
    <source>
        <dbReference type="Pfam" id="PF17900"/>
    </source>
</evidence>
<dbReference type="InterPro" id="IPR050344">
    <property type="entry name" value="Peptidase_M1_aminopeptidases"/>
</dbReference>
<evidence type="ECO:0000256" key="3">
    <source>
        <dbReference type="ARBA" id="ARBA00022438"/>
    </source>
</evidence>
<dbReference type="Pfam" id="PF17900">
    <property type="entry name" value="Peptidase_M1_N"/>
    <property type="match status" value="1"/>
</dbReference>
<reference evidence="19" key="1">
    <citation type="journal article" date="2017" name="Plant J.">
        <title>The pomegranate (Punica granatum L.) genome and the genomics of punicalagin biosynthesis.</title>
        <authorList>
            <person name="Qin G."/>
            <person name="Xu C."/>
            <person name="Ming R."/>
            <person name="Tang H."/>
            <person name="Guyot R."/>
            <person name="Kramer E.M."/>
            <person name="Hu Y."/>
            <person name="Yi X."/>
            <person name="Qi Y."/>
            <person name="Xu X."/>
            <person name="Gao Z."/>
            <person name="Pan H."/>
            <person name="Jian J."/>
            <person name="Tian Y."/>
            <person name="Yue Z."/>
            <person name="Xu Y."/>
        </authorList>
    </citation>
    <scope>NUCLEOTIDE SEQUENCE [LARGE SCALE GENOMIC DNA]</scope>
    <source>
        <strain evidence="19">cv. Dabenzi</strain>
    </source>
</reference>
<evidence type="ECO:0000256" key="8">
    <source>
        <dbReference type="ARBA" id="ARBA00022848"/>
    </source>
</evidence>
<proteinExistence type="inferred from homology"/>
<keyword evidence="6 13" id="KW-0378">Hydrolase</keyword>
<dbReference type="GO" id="GO:0005737">
    <property type="term" value="C:cytoplasm"/>
    <property type="evidence" value="ECO:0007669"/>
    <property type="project" value="TreeGrafter"/>
</dbReference>
<dbReference type="PANTHER" id="PTHR11533">
    <property type="entry name" value="PROTEASE M1 ZINC METALLOPROTEASE"/>
    <property type="match status" value="1"/>
</dbReference>
<dbReference type="InterPro" id="IPR045357">
    <property type="entry name" value="Aminopeptidase_N-like_N"/>
</dbReference>
<dbReference type="CDD" id="cd09601">
    <property type="entry name" value="M1_APN-Q_like"/>
    <property type="match status" value="1"/>
</dbReference>
<dbReference type="GO" id="GO:0008270">
    <property type="term" value="F:zinc ion binding"/>
    <property type="evidence" value="ECO:0007669"/>
    <property type="project" value="UniProtKB-UniRule"/>
</dbReference>
<dbReference type="EC" id="3.4.11.-" evidence="13"/>
<dbReference type="InterPro" id="IPR034016">
    <property type="entry name" value="M1_APN-typ"/>
</dbReference>
<dbReference type="InterPro" id="IPR001930">
    <property type="entry name" value="Peptidase_M1"/>
</dbReference>
<evidence type="ECO:0000256" key="9">
    <source>
        <dbReference type="ARBA" id="ARBA00023049"/>
    </source>
</evidence>
<organism evidence="17 19">
    <name type="scientific">Punica granatum</name>
    <name type="common">Pomegranate</name>
    <dbReference type="NCBI Taxonomy" id="22663"/>
    <lineage>
        <taxon>Eukaryota</taxon>
        <taxon>Viridiplantae</taxon>
        <taxon>Streptophyta</taxon>
        <taxon>Embryophyta</taxon>
        <taxon>Tracheophyta</taxon>
        <taxon>Spermatophyta</taxon>
        <taxon>Magnoliopsida</taxon>
        <taxon>eudicotyledons</taxon>
        <taxon>Gunneridae</taxon>
        <taxon>Pentapetalae</taxon>
        <taxon>rosids</taxon>
        <taxon>malvids</taxon>
        <taxon>Myrtales</taxon>
        <taxon>Lythraceae</taxon>
        <taxon>Punica</taxon>
    </lineage>
</organism>
<dbReference type="SUPFAM" id="SSF55486">
    <property type="entry name" value="Metalloproteases ('zincins'), catalytic domain"/>
    <property type="match status" value="1"/>
</dbReference>
<reference evidence="17" key="2">
    <citation type="submission" date="2017-06" db="EMBL/GenBank/DDBJ databases">
        <title>The pomegranate genome and the genomics of punicalagin biosynthesis.</title>
        <authorList>
            <person name="Xu C."/>
        </authorList>
    </citation>
    <scope>NUCLEOTIDE SEQUENCE [LARGE SCALE GENOMIC DNA]</scope>
    <source>
        <tissue evidence="17">Fresh leaf</tissue>
    </source>
</reference>
<evidence type="ECO:0000256" key="6">
    <source>
        <dbReference type="ARBA" id="ARBA00022801"/>
    </source>
</evidence>
<protein>
    <recommendedName>
        <fullName evidence="13">Aminopeptidase</fullName>
        <ecNumber evidence="13">3.4.11.-</ecNumber>
    </recommendedName>
</protein>
<comment type="subcellular location">
    <subcellularLocation>
        <location evidence="1">Microsome membrane</location>
        <topology evidence="1">Peripheral membrane protein</topology>
    </subcellularLocation>
</comment>
<evidence type="ECO:0000256" key="5">
    <source>
        <dbReference type="ARBA" id="ARBA00022723"/>
    </source>
</evidence>
<dbReference type="PRINTS" id="PR00756">
    <property type="entry name" value="ALADIPTASE"/>
</dbReference>
<dbReference type="Pfam" id="PF01433">
    <property type="entry name" value="Peptidase_M1"/>
    <property type="match status" value="1"/>
</dbReference>
<dbReference type="GO" id="GO:0016020">
    <property type="term" value="C:membrane"/>
    <property type="evidence" value="ECO:0007669"/>
    <property type="project" value="TreeGrafter"/>
</dbReference>
<dbReference type="GO" id="GO:0070006">
    <property type="term" value="F:metalloaminopeptidase activity"/>
    <property type="evidence" value="ECO:0007669"/>
    <property type="project" value="TreeGrafter"/>
</dbReference>
<dbReference type="EMBL" id="PGOL01002959">
    <property type="protein sequence ID" value="PKI43940.1"/>
    <property type="molecule type" value="Genomic_DNA"/>
</dbReference>
<feature type="domain" description="Peptidase M1 membrane alanine aminopeptidase" evidence="14">
    <location>
        <begin position="234"/>
        <end position="450"/>
    </location>
</feature>
<dbReference type="AlphaFoldDB" id="A0A218WW51"/>
<feature type="binding site" evidence="11">
    <location>
        <position position="329"/>
    </location>
    <ligand>
        <name>Zn(2+)</name>
        <dbReference type="ChEBI" id="CHEBI:29105"/>
        <note>catalytic</note>
    </ligand>
</feature>
<evidence type="ECO:0000256" key="7">
    <source>
        <dbReference type="ARBA" id="ARBA00022833"/>
    </source>
</evidence>
<dbReference type="InterPro" id="IPR042097">
    <property type="entry name" value="Aminopeptidase_N-like_N_sf"/>
</dbReference>
<dbReference type="EMBL" id="MTKT01003181">
    <property type="protein sequence ID" value="OWM76590.1"/>
    <property type="molecule type" value="Genomic_DNA"/>
</dbReference>
<evidence type="ECO:0000256" key="2">
    <source>
        <dbReference type="ARBA" id="ARBA00010136"/>
    </source>
</evidence>
<evidence type="ECO:0000256" key="12">
    <source>
        <dbReference type="PIRSR" id="PIRSR634016-4"/>
    </source>
</evidence>
<comment type="caution">
    <text evidence="17">The sequence shown here is derived from an EMBL/GenBank/DDBJ whole genome shotgun (WGS) entry which is preliminary data.</text>
</comment>
<gene>
    <name evidence="17" type="ORF">CDL15_Pgr005555</name>
    <name evidence="18" type="ORF">CRG98_035616</name>
</gene>
<evidence type="ECO:0000256" key="11">
    <source>
        <dbReference type="PIRSR" id="PIRSR634016-3"/>
    </source>
</evidence>
<keyword evidence="8" id="KW-0492">Microsome</keyword>
<dbReference type="GO" id="GO:0005615">
    <property type="term" value="C:extracellular space"/>
    <property type="evidence" value="ECO:0007669"/>
    <property type="project" value="TreeGrafter"/>
</dbReference>
<feature type="domain" description="ERAP1-like C-terminal" evidence="15">
    <location>
        <begin position="526"/>
        <end position="844"/>
    </location>
</feature>
<keyword evidence="3 13" id="KW-0031">Aminopeptidase</keyword>
<evidence type="ECO:0000313" key="18">
    <source>
        <dbReference type="EMBL" id="PKI43940.1"/>
    </source>
</evidence>
<comment type="similarity">
    <text evidence="2 13">Belongs to the peptidase M1 family.</text>
</comment>
<keyword evidence="9 13" id="KW-0482">Metalloprotease</keyword>
<dbReference type="InterPro" id="IPR027268">
    <property type="entry name" value="Peptidase_M4/M1_CTD_sf"/>
</dbReference>
<dbReference type="Gene3D" id="2.60.40.1730">
    <property type="entry name" value="tricorn interacting facor f3 domain"/>
    <property type="match status" value="1"/>
</dbReference>
<sequence>MDQFKGLTRLPKFAIPSHYDLHLKLDLTSCTFSGTLRINLHIVKETRFLVLNALELDIGEVFFATNSSAQKRIRPCDVALGEDDEILVLGFDEVLGVGEGVLAVQFSGVLNSQLKGLYRCSYVVGRQEKNMATTQFEAVEARRCFPCWDEPALKATFRITLDVPPELTALSNMPVIEEKLDGNFKTVYFEESPPMSTYLVALVVGLFEHIEDTTVDGVKVRVYCPPGKRNNGKFALHLAVKALELFSEYFSMPYPLPKLDMVAVPEFSGGAMENNGLIIYRENELLHDELLSTAAKKQRLTIVVTHEVAHHWFGNLVTMEWWTHLWLNEGFATWVSYMATDRFFPEWKIWTQFLQQSTGGLHMDALENSHPIEIEVSQARSVLEIFDAISYKKGSAVIRMLQDYLGDKVFQKSLSSYIKRYAWKNAKTEDLWNVLTEETGVKVNAMMNTWTKRKGYPVISVKLKGHILEVEQSPFLSSGSHGEGQWIIPITLCIGSYSRTKKFLLETKVAEVDLCDFFDSSDGQRWVKVNVDQSGFYRVKYEHKLAVELCKAVESNSLTATDKYGILDDAFALCEGCDLPLSSLLTLMDVYKKELDYIVLSKLIDVSLIAVRICHNAIPSSVDNLKRFCTNLLLFSAKKLGWEAKPGESHLDVLSRGEVLMAMANFGDETIHKEALRRFKSLLNDKDTPLRSADTKRAAYISIMRNTTASNRDHFESLLRIYREADTVQERERILRFLAFSPDPDIVLEVLNFLVSDQVRNQDIVYGLAQISLEGRETAWKWFKENWDFILKKYGTGVLLPNFIVGIVSPFSSDEKADEVKEFFAGRMSPAFSMNLEQSIEQVRVKARWVRSIKREKSLEDLIKQLACKG</sequence>
<evidence type="ECO:0000256" key="1">
    <source>
        <dbReference type="ARBA" id="ARBA00004174"/>
    </source>
</evidence>
<evidence type="ECO:0000256" key="10">
    <source>
        <dbReference type="PIRSR" id="PIRSR634016-1"/>
    </source>
</evidence>
<dbReference type="GO" id="GO:0042277">
    <property type="term" value="F:peptide binding"/>
    <property type="evidence" value="ECO:0007669"/>
    <property type="project" value="TreeGrafter"/>
</dbReference>
<dbReference type="FunFam" id="1.25.50.20:FF:000002">
    <property type="entry name" value="Aminopeptidase"/>
    <property type="match status" value="1"/>
</dbReference>
<dbReference type="InterPro" id="IPR014782">
    <property type="entry name" value="Peptidase_M1_dom"/>
</dbReference>
<dbReference type="Gene3D" id="1.25.50.20">
    <property type="match status" value="1"/>
</dbReference>
<dbReference type="GO" id="GO:0043171">
    <property type="term" value="P:peptide catabolic process"/>
    <property type="evidence" value="ECO:0007669"/>
    <property type="project" value="TreeGrafter"/>
</dbReference>
<keyword evidence="20" id="KW-1185">Reference proteome</keyword>
<dbReference type="Pfam" id="PF11838">
    <property type="entry name" value="ERAP1_C"/>
    <property type="match status" value="1"/>
</dbReference>
<evidence type="ECO:0000259" key="15">
    <source>
        <dbReference type="Pfam" id="PF11838"/>
    </source>
</evidence>
<dbReference type="FunFam" id="1.10.390.10:FF:000001">
    <property type="entry name" value="Aminopeptidase"/>
    <property type="match status" value="1"/>
</dbReference>
<dbReference type="PANTHER" id="PTHR11533:SF274">
    <property type="entry name" value="AMINOPEPTIDASE"/>
    <property type="match status" value="1"/>
</dbReference>
<feature type="site" description="Transition state stabilizer" evidence="12">
    <location>
        <position position="391"/>
    </location>
</feature>
<dbReference type="Gene3D" id="1.10.390.10">
    <property type="entry name" value="Neutral Protease Domain 2"/>
    <property type="match status" value="1"/>
</dbReference>
<keyword evidence="4 13" id="KW-0645">Protease</keyword>
<dbReference type="GO" id="GO:0006508">
    <property type="term" value="P:proteolysis"/>
    <property type="evidence" value="ECO:0007669"/>
    <property type="project" value="UniProtKB-KW"/>
</dbReference>
<evidence type="ECO:0000313" key="17">
    <source>
        <dbReference type="EMBL" id="OWM76590.1"/>
    </source>
</evidence>